<feature type="signal peptide" evidence="1">
    <location>
        <begin position="1"/>
        <end position="29"/>
    </location>
</feature>
<feature type="chain" id="PRO_5006058253" description="Extensin-like C-terminal domain-containing protein" evidence="1">
    <location>
        <begin position="30"/>
        <end position="379"/>
    </location>
</feature>
<evidence type="ECO:0000313" key="3">
    <source>
        <dbReference type="EMBL" id="BAT30839.1"/>
    </source>
</evidence>
<sequence>MVLRIRVGGVSWRVAALAVLAGLSAPSMAQANGNLVWGGTVPTPDQAYRPSPSAVDMFGTAAVAPAPNPELSPQRSTVDSLANDLMPRNVPAPTPNALLPTAQPSAAFAASPAPTPMRDADSVFGGSMLPEQPRQDPWAAMKSVTPGALTDADRRRIQENTPSRANTYAALEKRPEPKIEEPVKRRAPLVHKTPSGWRNLPHKEALCRAALVQLGVEFTEPSPIRASKSCSVPYPVKVTRIAKGVAMSPAATLNCDAAFRISRWVDKEVKRAAHSTLGTRVAAIKNSSSYRCSRVAGSGGISQHASGNALDVAAFVMADGNEIDVEKKGFFSPREKAFQNDVRGSACRWFGTVLGPGYDYLHRNHFHLDARERKKTYCK</sequence>
<evidence type="ECO:0000256" key="1">
    <source>
        <dbReference type="SAM" id="SignalP"/>
    </source>
</evidence>
<proteinExistence type="predicted"/>
<evidence type="ECO:0000259" key="2">
    <source>
        <dbReference type="Pfam" id="PF06904"/>
    </source>
</evidence>
<organism evidence="3">
    <name type="scientific">Fulvimarina pelagi</name>
    <dbReference type="NCBI Taxonomy" id="217511"/>
    <lineage>
        <taxon>Bacteria</taxon>
        <taxon>Pseudomonadati</taxon>
        <taxon>Pseudomonadota</taxon>
        <taxon>Alphaproteobacteria</taxon>
        <taxon>Hyphomicrobiales</taxon>
        <taxon>Aurantimonadaceae</taxon>
        <taxon>Fulvimarina</taxon>
    </lineage>
</organism>
<name>A0A0P0Z9N0_9HYPH</name>
<dbReference type="InterPro" id="IPR009683">
    <property type="entry name" value="Extensin-like_C"/>
</dbReference>
<dbReference type="AlphaFoldDB" id="A0A0P0Z9N0"/>
<feature type="domain" description="Extensin-like C-terminal" evidence="2">
    <location>
        <begin position="206"/>
        <end position="379"/>
    </location>
</feature>
<dbReference type="OrthoDB" id="9809788at2"/>
<keyword evidence="1" id="KW-0732">Signal</keyword>
<reference evidence="3" key="1">
    <citation type="journal article" date="2015" name="Proc. Natl. Acad. Sci. U.S.A.">
        <title>Bacterial clade with the ribosomal RNA operon on a small plasmid rather than the chromosome.</title>
        <authorList>
            <person name="Anda M."/>
            <person name="Ohtsubo Y."/>
            <person name="Okubo T."/>
            <person name="Sugawara M."/>
            <person name="Nagata Y."/>
            <person name="Tsuda M."/>
            <person name="Minamisawa K."/>
            <person name="Mitsui H."/>
        </authorList>
    </citation>
    <scope>NUCLEOTIDE SEQUENCE</scope>
    <source>
        <strain evidence="3">DSM 15513</strain>
    </source>
</reference>
<dbReference type="RefSeq" id="WP_148227552.1">
    <property type="nucleotide sequence ID" value="NZ_BBWO01000012.1"/>
</dbReference>
<dbReference type="EMBL" id="LC066395">
    <property type="protein sequence ID" value="BAT30839.1"/>
    <property type="molecule type" value="Genomic_DNA"/>
</dbReference>
<accession>A0A0P0Z9N0</accession>
<dbReference type="Pfam" id="PF06904">
    <property type="entry name" value="Extensin-like_C"/>
    <property type="match status" value="1"/>
</dbReference>
<protein>
    <recommendedName>
        <fullName evidence="2">Extensin-like C-terminal domain-containing protein</fullName>
    </recommendedName>
</protein>